<name>B9L0Y6_THERP</name>
<evidence type="ECO:0000256" key="5">
    <source>
        <dbReference type="ARBA" id="ARBA00011193"/>
    </source>
</evidence>
<dbReference type="KEGG" id="tro:trd_1696"/>
<evidence type="ECO:0000256" key="7">
    <source>
        <dbReference type="ARBA" id="ARBA00023239"/>
    </source>
</evidence>
<dbReference type="PIRSF" id="PIRSF001399">
    <property type="entry name" value="DHquinase_II"/>
    <property type="match status" value="1"/>
</dbReference>
<dbReference type="STRING" id="309801.trd_1696"/>
<evidence type="ECO:0000256" key="2">
    <source>
        <dbReference type="ARBA" id="ARBA00003924"/>
    </source>
</evidence>
<dbReference type="eggNOG" id="COG0757">
    <property type="taxonomic scope" value="Bacteria"/>
</dbReference>
<dbReference type="NCBIfam" id="TIGR01088">
    <property type="entry name" value="aroQ"/>
    <property type="match status" value="1"/>
</dbReference>
<dbReference type="Proteomes" id="UP000000447">
    <property type="component" value="Chromosome"/>
</dbReference>
<dbReference type="PANTHER" id="PTHR21272">
    <property type="entry name" value="CATABOLIC 3-DEHYDROQUINASE"/>
    <property type="match status" value="1"/>
</dbReference>
<dbReference type="HOGENOM" id="CLU_090968_1_0_0"/>
<dbReference type="PANTHER" id="PTHR21272:SF3">
    <property type="entry name" value="CATABOLIC 3-DEHYDROQUINASE"/>
    <property type="match status" value="1"/>
</dbReference>
<feature type="site" description="Transition state stabilizer" evidence="8 11">
    <location>
        <position position="21"/>
    </location>
</feature>
<dbReference type="GO" id="GO:0019631">
    <property type="term" value="P:quinate catabolic process"/>
    <property type="evidence" value="ECO:0007669"/>
    <property type="project" value="TreeGrafter"/>
</dbReference>
<dbReference type="GO" id="GO:0003855">
    <property type="term" value="F:3-dehydroquinate dehydratase activity"/>
    <property type="evidence" value="ECO:0007669"/>
    <property type="project" value="UniProtKB-UniRule"/>
</dbReference>
<comment type="function">
    <text evidence="2 8">Catalyzes a trans-dehydration via an enolate intermediate.</text>
</comment>
<dbReference type="InterPro" id="IPR001874">
    <property type="entry name" value="DHquinase_II"/>
</dbReference>
<dbReference type="HAMAP" id="MF_00169">
    <property type="entry name" value="AroQ"/>
    <property type="match status" value="1"/>
</dbReference>
<dbReference type="InterPro" id="IPR018509">
    <property type="entry name" value="DHquinase_II_CS"/>
</dbReference>
<keyword evidence="7 8" id="KW-0456">Lyase</keyword>
<evidence type="ECO:0000256" key="4">
    <source>
        <dbReference type="ARBA" id="ARBA00011037"/>
    </source>
</evidence>
<dbReference type="GO" id="GO:0009423">
    <property type="term" value="P:chorismate biosynthetic process"/>
    <property type="evidence" value="ECO:0007669"/>
    <property type="project" value="UniProtKB-UniRule"/>
</dbReference>
<feature type="binding site" evidence="8 10">
    <location>
        <position position="114"/>
    </location>
    <ligand>
        <name>substrate</name>
    </ligand>
</feature>
<dbReference type="EC" id="4.2.1.10" evidence="6 8"/>
<keyword evidence="8" id="KW-0057">Aromatic amino acid biosynthesis</keyword>
<dbReference type="SUPFAM" id="SSF52304">
    <property type="entry name" value="Type II 3-dehydroquinate dehydratase"/>
    <property type="match status" value="1"/>
</dbReference>
<protein>
    <recommendedName>
        <fullName evidence="6 8">3-dehydroquinate dehydratase</fullName>
        <shortName evidence="8">3-dehydroquinase</shortName>
        <ecNumber evidence="6 8">4.2.1.10</ecNumber>
    </recommendedName>
    <alternativeName>
        <fullName evidence="8">Type II DHQase</fullName>
    </alternativeName>
</protein>
<dbReference type="CDD" id="cd00466">
    <property type="entry name" value="DHQase_II"/>
    <property type="match status" value="1"/>
</dbReference>
<proteinExistence type="inferred from homology"/>
<dbReference type="NCBIfam" id="NF003807">
    <property type="entry name" value="PRK05395.1-4"/>
    <property type="match status" value="1"/>
</dbReference>
<feature type="active site" description="Proton acceptor" evidence="8 9">
    <location>
        <position position="26"/>
    </location>
</feature>
<sequence length="151" mass="16464">MSVAKRLLVLHGPNLNLLGRREPEVYGTTTLAEIDQRLQELAQAHGFEVICAQSNHEGELVDLIQRYGWEVAGIILNPGALTHYSIALRDAVAAVPAPVVEVHLSNIHAREPFRHRSVIAPVAVGQICGFGPMSYELALIYLVRRAEGAIG</sequence>
<gene>
    <name evidence="8 12" type="primary">aroQ</name>
    <name evidence="12" type="ordered locus">trd_1696</name>
</gene>
<evidence type="ECO:0000256" key="1">
    <source>
        <dbReference type="ARBA" id="ARBA00001864"/>
    </source>
</evidence>
<keyword evidence="8" id="KW-0028">Amino-acid biosynthesis</keyword>
<evidence type="ECO:0000313" key="13">
    <source>
        <dbReference type="Proteomes" id="UP000000447"/>
    </source>
</evidence>
<accession>B9L0Y6</accession>
<comment type="catalytic activity">
    <reaction evidence="1 8">
        <text>3-dehydroquinate = 3-dehydroshikimate + H2O</text>
        <dbReference type="Rhea" id="RHEA:21096"/>
        <dbReference type="ChEBI" id="CHEBI:15377"/>
        <dbReference type="ChEBI" id="CHEBI:16630"/>
        <dbReference type="ChEBI" id="CHEBI:32364"/>
        <dbReference type="EC" id="4.2.1.10"/>
    </reaction>
</comment>
<dbReference type="EMBL" id="CP001275">
    <property type="protein sequence ID" value="ACM04749.1"/>
    <property type="molecule type" value="Genomic_DNA"/>
</dbReference>
<dbReference type="Pfam" id="PF01220">
    <property type="entry name" value="DHquinase_II"/>
    <property type="match status" value="1"/>
</dbReference>
<evidence type="ECO:0000256" key="8">
    <source>
        <dbReference type="HAMAP-Rule" id="MF_00169"/>
    </source>
</evidence>
<feature type="binding site" evidence="8 10">
    <location>
        <begin position="104"/>
        <end position="105"/>
    </location>
    <ligand>
        <name>substrate</name>
    </ligand>
</feature>
<evidence type="ECO:0000256" key="11">
    <source>
        <dbReference type="PIRSR" id="PIRSR001399-3"/>
    </source>
</evidence>
<dbReference type="NCBIfam" id="NF003805">
    <property type="entry name" value="PRK05395.1-2"/>
    <property type="match status" value="1"/>
</dbReference>
<dbReference type="PROSITE" id="PS01029">
    <property type="entry name" value="DEHYDROQUINASE_II"/>
    <property type="match status" value="1"/>
</dbReference>
<evidence type="ECO:0000256" key="6">
    <source>
        <dbReference type="ARBA" id="ARBA00012060"/>
    </source>
</evidence>
<dbReference type="InterPro" id="IPR036441">
    <property type="entry name" value="DHquinase_II_sf"/>
</dbReference>
<feature type="active site" description="Proton donor" evidence="8 9">
    <location>
        <position position="103"/>
    </location>
</feature>
<comment type="subunit">
    <text evidence="5 8">Homododecamer.</text>
</comment>
<dbReference type="GO" id="GO:0009073">
    <property type="term" value="P:aromatic amino acid family biosynthetic process"/>
    <property type="evidence" value="ECO:0007669"/>
    <property type="project" value="UniProtKB-KW"/>
</dbReference>
<feature type="binding site" evidence="8 10">
    <location>
        <position position="90"/>
    </location>
    <ligand>
        <name>substrate</name>
    </ligand>
</feature>
<feature type="binding site" evidence="8 10">
    <location>
        <position position="83"/>
    </location>
    <ligand>
        <name>substrate</name>
    </ligand>
</feature>
<organism evidence="12 13">
    <name type="scientific">Thermomicrobium roseum (strain ATCC 27502 / DSM 5159 / P-2)</name>
    <dbReference type="NCBI Taxonomy" id="309801"/>
    <lineage>
        <taxon>Bacteria</taxon>
        <taxon>Pseudomonadati</taxon>
        <taxon>Thermomicrobiota</taxon>
        <taxon>Thermomicrobia</taxon>
        <taxon>Thermomicrobiales</taxon>
        <taxon>Thermomicrobiaceae</taxon>
        <taxon>Thermomicrobium</taxon>
    </lineage>
</organism>
<keyword evidence="13" id="KW-1185">Reference proteome</keyword>
<comment type="pathway">
    <text evidence="3 8">Metabolic intermediate biosynthesis; chorismate biosynthesis; chorismate from D-erythrose 4-phosphate and phosphoenolpyruvate: step 3/7.</text>
</comment>
<feature type="binding site" evidence="8 10">
    <location>
        <position position="77"/>
    </location>
    <ligand>
        <name>substrate</name>
    </ligand>
</feature>
<comment type="similarity">
    <text evidence="4 8">Belongs to the type-II 3-dehydroquinase family.</text>
</comment>
<evidence type="ECO:0000256" key="10">
    <source>
        <dbReference type="PIRSR" id="PIRSR001399-2"/>
    </source>
</evidence>
<dbReference type="Gene3D" id="3.40.50.9100">
    <property type="entry name" value="Dehydroquinase, class II"/>
    <property type="match status" value="1"/>
</dbReference>
<evidence type="ECO:0000256" key="9">
    <source>
        <dbReference type="PIRSR" id="PIRSR001399-1"/>
    </source>
</evidence>
<dbReference type="UniPathway" id="UPA00053">
    <property type="reaction ID" value="UER00086"/>
</dbReference>
<dbReference type="GO" id="GO:0008652">
    <property type="term" value="P:amino acid biosynthetic process"/>
    <property type="evidence" value="ECO:0007669"/>
    <property type="project" value="UniProtKB-KW"/>
</dbReference>
<evidence type="ECO:0000313" key="12">
    <source>
        <dbReference type="EMBL" id="ACM04749.1"/>
    </source>
</evidence>
<dbReference type="NCBIfam" id="NF003806">
    <property type="entry name" value="PRK05395.1-3"/>
    <property type="match status" value="1"/>
</dbReference>
<evidence type="ECO:0000256" key="3">
    <source>
        <dbReference type="ARBA" id="ARBA00004902"/>
    </source>
</evidence>
<dbReference type="AlphaFoldDB" id="B9L0Y6"/>
<reference evidence="12 13" key="1">
    <citation type="journal article" date="2009" name="PLoS ONE">
        <title>Complete genome sequence of the aerobic CO-oxidizing thermophile Thermomicrobium roseum.</title>
        <authorList>
            <person name="Wu D."/>
            <person name="Raymond J."/>
            <person name="Wu M."/>
            <person name="Chatterji S."/>
            <person name="Ren Q."/>
            <person name="Graham J.E."/>
            <person name="Bryant D.A."/>
            <person name="Robb F."/>
            <person name="Colman A."/>
            <person name="Tallon L.J."/>
            <person name="Badger J.H."/>
            <person name="Madupu R."/>
            <person name="Ward N.L."/>
            <person name="Eisen J.A."/>
        </authorList>
    </citation>
    <scope>NUCLEOTIDE SEQUENCE [LARGE SCALE GENOMIC DNA]</scope>
    <source>
        <strain evidence="13">ATCC 27502 / DSM 5159 / P-2</strain>
    </source>
</reference>